<accession>A0A0E4GBC5</accession>
<dbReference type="InterPro" id="IPR004027">
    <property type="entry name" value="SEC_C_motif"/>
</dbReference>
<protein>
    <submittedName>
        <fullName evidence="1">SEC-C motif</fullName>
    </submittedName>
</protein>
<dbReference type="AlphaFoldDB" id="A0A0E4GBC5"/>
<dbReference type="Pfam" id="PF25948">
    <property type="entry name" value="DUF7986"/>
    <property type="match status" value="1"/>
</dbReference>
<proteinExistence type="predicted"/>
<evidence type="ECO:0000313" key="2">
    <source>
        <dbReference type="Proteomes" id="UP000045545"/>
    </source>
</evidence>
<organism evidence="1 2">
    <name type="scientific">Syntrophomonas zehnderi OL-4</name>
    <dbReference type="NCBI Taxonomy" id="690567"/>
    <lineage>
        <taxon>Bacteria</taxon>
        <taxon>Bacillati</taxon>
        <taxon>Bacillota</taxon>
        <taxon>Clostridia</taxon>
        <taxon>Eubacteriales</taxon>
        <taxon>Syntrophomonadaceae</taxon>
        <taxon>Syntrophomonas</taxon>
    </lineage>
</organism>
<dbReference type="Proteomes" id="UP000045545">
    <property type="component" value="Unassembled WGS sequence"/>
</dbReference>
<dbReference type="Pfam" id="PF02810">
    <property type="entry name" value="SEC-C"/>
    <property type="match status" value="1"/>
</dbReference>
<dbReference type="EMBL" id="CGIH01000031">
    <property type="protein sequence ID" value="CFX82038.1"/>
    <property type="molecule type" value="Genomic_DNA"/>
</dbReference>
<name>A0A0E4GBC5_9FIRM</name>
<dbReference type="InterPro" id="IPR058292">
    <property type="entry name" value="DUF7986"/>
</dbReference>
<dbReference type="STRING" id="690567.1942"/>
<sequence length="968" mass="113143">MSNLPLHNPCPCGSGKEYGQCCAGFSVCQVIHFPRGKRNNYRSLIESSLLDLIDYARKYFPTWEKAGQAKFLSYSQAGEINPKFAPLFWEWYVLNYRFYNDVSPLIDFYLVEMQEMEDALSEKTKMVCAALKNSFVSIFQITWIRNNTVAAQDIFCGDEHIIERDFGSVTQFIEEGTLLLTRIIKIGNVSMLTGRPIILNAEQKAYLYDEVNSVYLTENNRNAEDIRAFLRECAEVVCGLAIDLVQGIKKNRIKTRSLSLKNVNRQALVERLIKSKNFKLLDRHDHWLKFTWREGQGLFKRMYFGDDLLIVAADETADVIMALCHLDEITGYDPSEVEWMEGICGFSPEDEEEIQMEIMYDKYLDEWLSLPHPELSNLTPVEAIKDIRGRVLLENLLGDLEMREIRAKSRGEYYYPTSAIRKQLGLDKNKVYKEMLHPQAIAIKVEKHRARHQLSPYITAYNWLREEYVTVAATLYDLYTKQNQDLKRLAWLLSMWNEFTTVHRPRVSRIYCWIAALEHCLSACQGEDLSYARVARSFGVSITLVSRNAHIMGRHFQQFPPEFKNEMMHYPAWKELDNFEMVQSYEEVFQHLSFYAYSLGAADNIAKSEAHDRYYEPVNTNARIWDDLNQKIYAQFFQNHYLLDHTGYSGATIMNQFWDKQANRFPPYLRAAAFNMMMSYVSAYRINPTGQSSLIFEDIFSGEQSEVFGRFGDNVHENIIPGMIGICRLMPLGNMLWVTDPMFIVLQDVEELFKKNYNILMEDIRIYDVSDNRYLKKRGECIVKAYIISVDEFEKEAVTLINQPLQLEWQYAYVLNQANACEMLNRCKYFRLLYQDDNRCSFMWDRYFIGDNYQWGYLTIEDNTIILAAPPGKELSLFIKDVRRVFKSGDILMAFRKVEVSLRTLKKIENYLVADLARFFDKNPSLSLLILRQDSFKDEESEWIQGMFLLKLGALLMDYLESRNLNPV</sequence>
<dbReference type="OrthoDB" id="6399948at2"/>
<keyword evidence="2" id="KW-1185">Reference proteome</keyword>
<reference evidence="1 2" key="1">
    <citation type="submission" date="2015-03" db="EMBL/GenBank/DDBJ databases">
        <authorList>
            <person name="Murphy D."/>
        </authorList>
    </citation>
    <scope>NUCLEOTIDE SEQUENCE [LARGE SCALE GENOMIC DNA]</scope>
    <source>
        <strain evidence="1 2">OL-4</strain>
    </source>
</reference>
<dbReference type="RefSeq" id="WP_046498241.1">
    <property type="nucleotide sequence ID" value="NZ_CGIH01000031.1"/>
</dbReference>
<gene>
    <name evidence="1" type="ORF">1942</name>
</gene>
<evidence type="ECO:0000313" key="1">
    <source>
        <dbReference type="EMBL" id="CFX82038.1"/>
    </source>
</evidence>